<feature type="transmembrane region" description="Helical" evidence="6">
    <location>
        <begin position="286"/>
        <end position="305"/>
    </location>
</feature>
<dbReference type="EMBL" id="JAAXLS010000003">
    <property type="protein sequence ID" value="NKQ52662.1"/>
    <property type="molecule type" value="Genomic_DNA"/>
</dbReference>
<name>A0ABX1IYS5_9PSEU</name>
<feature type="transmembrane region" description="Helical" evidence="6">
    <location>
        <begin position="203"/>
        <end position="220"/>
    </location>
</feature>
<evidence type="ECO:0000256" key="3">
    <source>
        <dbReference type="ARBA" id="ARBA00022960"/>
    </source>
</evidence>
<feature type="transmembrane region" description="Helical" evidence="6">
    <location>
        <begin position="265"/>
        <end position="281"/>
    </location>
</feature>
<evidence type="ECO:0000313" key="8">
    <source>
        <dbReference type="Proteomes" id="UP000715441"/>
    </source>
</evidence>
<evidence type="ECO:0000256" key="5">
    <source>
        <dbReference type="ARBA" id="ARBA00023136"/>
    </source>
</evidence>
<keyword evidence="8" id="KW-1185">Reference proteome</keyword>
<feature type="transmembrane region" description="Helical" evidence="6">
    <location>
        <begin position="405"/>
        <end position="432"/>
    </location>
</feature>
<evidence type="ECO:0000256" key="6">
    <source>
        <dbReference type="SAM" id="Phobius"/>
    </source>
</evidence>
<sequence length="496" mass="52301">MARGRYVRRAGGFQADRKTIVDISGTARHRRTVELRLLAFALLLVLAAMVLVDLSQPSLPVWHGWTLALVFASLCGAAHVAIRRWAPLADPVLLPGVAVLNGLGLTMIHRLDFAYALAAQQEGSPAPAPDAPRQLLWTAVSVALFAAVVALVHDHRKLSRYTYLAGLLGLVLLVLPGLLPASLSEVNGAKLWLRLGPLSIQPVELSKILVIVFAAGFLVAKRHLFTSAGKQVLGMELPRARDLGPLLVMWLASVCVVTFEKELGAALLFFGVALAMIYIATERVSWVLAGLCLFVVGCVAAYTMFTHIQQRVSTWLDPVGTYDQPGGGYQVSQSLFGLGTGGLTGTGLGQGRPDLVPFAGTDFISGAFGEELGFTGLAAIVVLYLLLTTRGLRAALAARDNFGKLLAGGLSFSLALQVFVVVGGVTALIPLAGMTLPWLSYGGSSLLTNYLALALLLRVSDAGAAVDHRTRAAAPAPLAEAATVLVGRLPQGPDVT</sequence>
<keyword evidence="3" id="KW-0133">Cell shape</keyword>
<feature type="transmembrane region" description="Helical" evidence="6">
    <location>
        <begin position="92"/>
        <end position="115"/>
    </location>
</feature>
<feature type="transmembrane region" description="Helical" evidence="6">
    <location>
        <begin position="62"/>
        <end position="80"/>
    </location>
</feature>
<comment type="caution">
    <text evidence="7">The sequence shown here is derived from an EMBL/GenBank/DDBJ whole genome shotgun (WGS) entry which is preliminary data.</text>
</comment>
<feature type="transmembrane region" description="Helical" evidence="6">
    <location>
        <begin position="372"/>
        <end position="393"/>
    </location>
</feature>
<feature type="transmembrane region" description="Helical" evidence="6">
    <location>
        <begin position="37"/>
        <end position="56"/>
    </location>
</feature>
<feature type="transmembrane region" description="Helical" evidence="6">
    <location>
        <begin position="164"/>
        <end position="183"/>
    </location>
</feature>
<feature type="transmembrane region" description="Helical" evidence="6">
    <location>
        <begin position="438"/>
        <end position="459"/>
    </location>
</feature>
<dbReference type="Proteomes" id="UP000715441">
    <property type="component" value="Unassembled WGS sequence"/>
</dbReference>
<gene>
    <name evidence="7" type="ORF">HFP15_07185</name>
</gene>
<evidence type="ECO:0000256" key="2">
    <source>
        <dbReference type="ARBA" id="ARBA00022692"/>
    </source>
</evidence>
<dbReference type="Pfam" id="PF01098">
    <property type="entry name" value="FTSW_RODA_SPOVE"/>
    <property type="match status" value="1"/>
</dbReference>
<accession>A0ABX1IYS5</accession>
<dbReference type="PANTHER" id="PTHR30474:SF3">
    <property type="entry name" value="PEPTIDOGLYCAN GLYCOSYLTRANSFERASE RODA"/>
    <property type="match status" value="1"/>
</dbReference>
<evidence type="ECO:0000313" key="7">
    <source>
        <dbReference type="EMBL" id="NKQ52662.1"/>
    </source>
</evidence>
<dbReference type="PANTHER" id="PTHR30474">
    <property type="entry name" value="CELL CYCLE PROTEIN"/>
    <property type="match status" value="1"/>
</dbReference>
<feature type="transmembrane region" description="Helical" evidence="6">
    <location>
        <begin position="135"/>
        <end position="152"/>
    </location>
</feature>
<reference evidence="7 8" key="1">
    <citation type="submission" date="2020-04" db="EMBL/GenBank/DDBJ databases">
        <title>Novel species.</title>
        <authorList>
            <person name="Teo W.F.A."/>
            <person name="Lipun K."/>
            <person name="Srisuk N."/>
            <person name="Duangmal K."/>
        </authorList>
    </citation>
    <scope>NUCLEOTIDE SEQUENCE [LARGE SCALE GENOMIC DNA]</scope>
    <source>
        <strain evidence="7 8">K13G38</strain>
    </source>
</reference>
<keyword evidence="2 6" id="KW-0812">Transmembrane</keyword>
<comment type="subcellular location">
    <subcellularLocation>
        <location evidence="1">Membrane</location>
        <topology evidence="1">Multi-pass membrane protein</topology>
    </subcellularLocation>
</comment>
<feature type="transmembrane region" description="Helical" evidence="6">
    <location>
        <begin position="240"/>
        <end position="259"/>
    </location>
</feature>
<keyword evidence="5 6" id="KW-0472">Membrane</keyword>
<evidence type="ECO:0000256" key="1">
    <source>
        <dbReference type="ARBA" id="ARBA00004141"/>
    </source>
</evidence>
<proteinExistence type="predicted"/>
<organism evidence="7 8">
    <name type="scientific">Amycolatopsis acididurans</name>
    <dbReference type="NCBI Taxonomy" id="2724524"/>
    <lineage>
        <taxon>Bacteria</taxon>
        <taxon>Bacillati</taxon>
        <taxon>Actinomycetota</taxon>
        <taxon>Actinomycetes</taxon>
        <taxon>Pseudonocardiales</taxon>
        <taxon>Pseudonocardiaceae</taxon>
        <taxon>Amycolatopsis</taxon>
    </lineage>
</organism>
<dbReference type="InterPro" id="IPR001182">
    <property type="entry name" value="FtsW/RodA"/>
</dbReference>
<evidence type="ECO:0000256" key="4">
    <source>
        <dbReference type="ARBA" id="ARBA00022989"/>
    </source>
</evidence>
<keyword evidence="4 6" id="KW-1133">Transmembrane helix</keyword>
<protein>
    <submittedName>
        <fullName evidence="7">FtsW/RodA/SpoVE family cell cycle protein</fullName>
    </submittedName>
</protein>